<evidence type="ECO:0000313" key="1">
    <source>
        <dbReference type="EMBL" id="KAF5311313.1"/>
    </source>
</evidence>
<reference evidence="1 2" key="1">
    <citation type="journal article" date="2020" name="ISME J.">
        <title>Uncovering the hidden diversity of litter-decomposition mechanisms in mushroom-forming fungi.</title>
        <authorList>
            <person name="Floudas D."/>
            <person name="Bentzer J."/>
            <person name="Ahren D."/>
            <person name="Johansson T."/>
            <person name="Persson P."/>
            <person name="Tunlid A."/>
        </authorList>
    </citation>
    <scope>NUCLEOTIDE SEQUENCE [LARGE SCALE GENOMIC DNA]</scope>
    <source>
        <strain evidence="1 2">CBS 175.51</strain>
    </source>
</reference>
<gene>
    <name evidence="1" type="ORF">D9611_012583</name>
</gene>
<name>A0A8H5AUZ5_9AGAR</name>
<dbReference type="Proteomes" id="UP000541558">
    <property type="component" value="Unassembled WGS sequence"/>
</dbReference>
<sequence>MYSEFLKEKGFDVESQKAHLVYGDACTVRLLLQGMHKLRSVTSLADLPSDRLWALADAAERYSVYAVMAACSEHISLRPLRHPDDALKCLLYAVKYGYRGVADSVAASTIHYEMSTVKKALRGYDENWFNLWVAYREKFIEFVSEITTIPPGNHIHLEYVGPHNELCTRFETYCNGLRLSLPTTLKESLRMLGHARFDQFQGIFDAHAPALSGCLSGECEERRRAWIKRCVRKLEEIGAFHSAGDQSENDSNTLEPW</sequence>
<proteinExistence type="predicted"/>
<accession>A0A8H5AUZ5</accession>
<dbReference type="EMBL" id="JAACJK010000227">
    <property type="protein sequence ID" value="KAF5311313.1"/>
    <property type="molecule type" value="Genomic_DNA"/>
</dbReference>
<protein>
    <submittedName>
        <fullName evidence="1">Uncharacterized protein</fullName>
    </submittedName>
</protein>
<dbReference type="AlphaFoldDB" id="A0A8H5AUZ5"/>
<dbReference type="OrthoDB" id="3184970at2759"/>
<comment type="caution">
    <text evidence="1">The sequence shown here is derived from an EMBL/GenBank/DDBJ whole genome shotgun (WGS) entry which is preliminary data.</text>
</comment>
<evidence type="ECO:0000313" key="2">
    <source>
        <dbReference type="Proteomes" id="UP000541558"/>
    </source>
</evidence>
<organism evidence="1 2">
    <name type="scientific">Ephemerocybe angulata</name>
    <dbReference type="NCBI Taxonomy" id="980116"/>
    <lineage>
        <taxon>Eukaryota</taxon>
        <taxon>Fungi</taxon>
        <taxon>Dikarya</taxon>
        <taxon>Basidiomycota</taxon>
        <taxon>Agaricomycotina</taxon>
        <taxon>Agaricomycetes</taxon>
        <taxon>Agaricomycetidae</taxon>
        <taxon>Agaricales</taxon>
        <taxon>Agaricineae</taxon>
        <taxon>Psathyrellaceae</taxon>
        <taxon>Ephemerocybe</taxon>
    </lineage>
</organism>
<keyword evidence="2" id="KW-1185">Reference proteome</keyword>